<dbReference type="AlphaFoldDB" id="A0A918DJQ1"/>
<evidence type="ECO:0000256" key="1">
    <source>
        <dbReference type="SAM" id="Coils"/>
    </source>
</evidence>
<reference evidence="3" key="2">
    <citation type="submission" date="2020-09" db="EMBL/GenBank/DDBJ databases">
        <authorList>
            <person name="Sun Q."/>
            <person name="Zhou Y."/>
        </authorList>
    </citation>
    <scope>NUCLEOTIDE SEQUENCE</scope>
    <source>
        <strain evidence="3">CGMCC 1.7086</strain>
    </source>
</reference>
<reference evidence="3" key="1">
    <citation type="journal article" date="2014" name="Int. J. Syst. Evol. Microbiol.">
        <title>Complete genome sequence of Corynebacterium casei LMG S-19264T (=DSM 44701T), isolated from a smear-ripened cheese.</title>
        <authorList>
            <consortium name="US DOE Joint Genome Institute (JGI-PGF)"/>
            <person name="Walter F."/>
            <person name="Albersmeier A."/>
            <person name="Kalinowski J."/>
            <person name="Ruckert C."/>
        </authorList>
    </citation>
    <scope>NUCLEOTIDE SEQUENCE</scope>
    <source>
        <strain evidence="3">CGMCC 1.7086</strain>
    </source>
</reference>
<dbReference type="RefSeq" id="WP_188695273.1">
    <property type="nucleotide sequence ID" value="NZ_BMLS01000003.1"/>
</dbReference>
<dbReference type="Proteomes" id="UP000606935">
    <property type="component" value="Unassembled WGS sequence"/>
</dbReference>
<evidence type="ECO:0000313" key="4">
    <source>
        <dbReference type="Proteomes" id="UP000606935"/>
    </source>
</evidence>
<organism evidence="3 4">
    <name type="scientific">Bowmanella pacifica</name>
    <dbReference type="NCBI Taxonomy" id="502051"/>
    <lineage>
        <taxon>Bacteria</taxon>
        <taxon>Pseudomonadati</taxon>
        <taxon>Pseudomonadota</taxon>
        <taxon>Gammaproteobacteria</taxon>
        <taxon>Alteromonadales</taxon>
        <taxon>Alteromonadaceae</taxon>
        <taxon>Bowmanella</taxon>
    </lineage>
</organism>
<comment type="caution">
    <text evidence="3">The sequence shown here is derived from an EMBL/GenBank/DDBJ whole genome shotgun (WGS) entry which is preliminary data.</text>
</comment>
<evidence type="ECO:0000259" key="2">
    <source>
        <dbReference type="Pfam" id="PF01814"/>
    </source>
</evidence>
<dbReference type="Gene3D" id="1.20.120.520">
    <property type="entry name" value="nmb1532 protein domain like"/>
    <property type="match status" value="1"/>
</dbReference>
<sequence length="141" mass="16687">MSKIITQLFNTNLQGLELLFIAYRRLKKDDPVMSRQLFDKFKTGLELHIRHEEQRLLPELALVSAAHELISKAQQEHQQLRQQLEWIENLLDKRIDSLEDDRTLELMLVDHIENDEFELYPACDKMLNTDAVTRVLMALYP</sequence>
<accession>A0A918DJQ1</accession>
<keyword evidence="4" id="KW-1185">Reference proteome</keyword>
<evidence type="ECO:0000313" key="3">
    <source>
        <dbReference type="EMBL" id="GGO70522.1"/>
    </source>
</evidence>
<dbReference type="InterPro" id="IPR012312">
    <property type="entry name" value="Hemerythrin-like"/>
</dbReference>
<dbReference type="Pfam" id="PF01814">
    <property type="entry name" value="Hemerythrin"/>
    <property type="match status" value="1"/>
</dbReference>
<feature type="domain" description="Hemerythrin-like" evidence="2">
    <location>
        <begin position="32"/>
        <end position="123"/>
    </location>
</feature>
<gene>
    <name evidence="3" type="ORF">GCM10010982_24240</name>
</gene>
<protein>
    <recommendedName>
        <fullName evidence="2">Hemerythrin-like domain-containing protein</fullName>
    </recommendedName>
</protein>
<name>A0A918DJQ1_9ALTE</name>
<proteinExistence type="predicted"/>
<feature type="coiled-coil region" evidence="1">
    <location>
        <begin position="63"/>
        <end position="90"/>
    </location>
</feature>
<dbReference type="EMBL" id="BMLS01000003">
    <property type="protein sequence ID" value="GGO70522.1"/>
    <property type="molecule type" value="Genomic_DNA"/>
</dbReference>
<keyword evidence="1" id="KW-0175">Coiled coil</keyword>